<dbReference type="NCBIfam" id="TIGR01764">
    <property type="entry name" value="excise"/>
    <property type="match status" value="1"/>
</dbReference>
<dbReference type="Pfam" id="PF12728">
    <property type="entry name" value="HTH_17"/>
    <property type="match status" value="1"/>
</dbReference>
<dbReference type="EMBL" id="JASJND010000003">
    <property type="protein sequence ID" value="MDJ1113790.1"/>
    <property type="molecule type" value="Genomic_DNA"/>
</dbReference>
<accession>A0ABT6ZDI9</accession>
<keyword evidence="3" id="KW-1185">Reference proteome</keyword>
<evidence type="ECO:0000313" key="2">
    <source>
        <dbReference type="EMBL" id="MDJ1113790.1"/>
    </source>
</evidence>
<dbReference type="RefSeq" id="WP_283715263.1">
    <property type="nucleotide sequence ID" value="NZ_JASJND010000003.1"/>
</dbReference>
<evidence type="ECO:0000259" key="1">
    <source>
        <dbReference type="Pfam" id="PF12728"/>
    </source>
</evidence>
<dbReference type="InterPro" id="IPR010093">
    <property type="entry name" value="SinI_DNA-bd"/>
</dbReference>
<proteinExistence type="predicted"/>
<sequence>MPIPTQSPQWGTIATAASLLDVSEKTIRRRISDGEIHAERFGPRLIRVNLTSLQHSGRPLQYSGGDAL</sequence>
<reference evidence="2 3" key="1">
    <citation type="submission" date="2023-05" db="EMBL/GenBank/DDBJ databases">
        <title>Microbacterium dauci sp.nov., Isolated from Carrot Rhizosphere Soil.</title>
        <authorList>
            <person name="Xiao Z."/>
            <person name="Zheng J."/>
        </authorList>
    </citation>
    <scope>NUCLEOTIDE SEQUENCE [LARGE SCALE GENOMIC DNA]</scope>
    <source>
        <strain evidence="2 3">LX3-4</strain>
    </source>
</reference>
<protein>
    <submittedName>
        <fullName evidence="2">Helix-turn-helix domain-containing protein</fullName>
    </submittedName>
</protein>
<feature type="domain" description="Helix-turn-helix" evidence="1">
    <location>
        <begin position="12"/>
        <end position="54"/>
    </location>
</feature>
<dbReference type="Proteomes" id="UP001321481">
    <property type="component" value="Unassembled WGS sequence"/>
</dbReference>
<evidence type="ECO:0000313" key="3">
    <source>
        <dbReference type="Proteomes" id="UP001321481"/>
    </source>
</evidence>
<gene>
    <name evidence="2" type="ORF">QNI14_04930</name>
</gene>
<organism evidence="2 3">
    <name type="scientific">Microbacterium dauci</name>
    <dbReference type="NCBI Taxonomy" id="3048008"/>
    <lineage>
        <taxon>Bacteria</taxon>
        <taxon>Bacillati</taxon>
        <taxon>Actinomycetota</taxon>
        <taxon>Actinomycetes</taxon>
        <taxon>Micrococcales</taxon>
        <taxon>Microbacteriaceae</taxon>
        <taxon>Microbacterium</taxon>
    </lineage>
</organism>
<name>A0ABT6ZDI9_9MICO</name>
<dbReference type="InterPro" id="IPR041657">
    <property type="entry name" value="HTH_17"/>
</dbReference>
<comment type="caution">
    <text evidence="2">The sequence shown here is derived from an EMBL/GenBank/DDBJ whole genome shotgun (WGS) entry which is preliminary data.</text>
</comment>